<feature type="region of interest" description="Disordered" evidence="2">
    <location>
        <begin position="137"/>
        <end position="177"/>
    </location>
</feature>
<accession>A0A0S4JC51</accession>
<organism evidence="4 5">
    <name type="scientific">Bodo saltans</name>
    <name type="common">Flagellated protozoan</name>
    <dbReference type="NCBI Taxonomy" id="75058"/>
    <lineage>
        <taxon>Eukaryota</taxon>
        <taxon>Discoba</taxon>
        <taxon>Euglenozoa</taxon>
        <taxon>Kinetoplastea</taxon>
        <taxon>Metakinetoplastina</taxon>
        <taxon>Eubodonida</taxon>
        <taxon>Bodonidae</taxon>
        <taxon>Bodo</taxon>
    </lineage>
</organism>
<dbReference type="AlphaFoldDB" id="A0A0S4JC51"/>
<sequence length="177" mass="19359">MVMFLNNDDIFFFNDNTQIITKKKMPAASGVSPLETPNELRTFLASHSFAVVDFYATWCGPCMAIKGAYAALAKKYPSIGLAQVNVEEGGELAEKYRVDSLPTFICFAKGEKVRCIKGADIATVEATIKSHVAKAGAAVQQPTTEKKQRLDAKSEARVAPKKVRDEKVAKKKNAKTQ</sequence>
<dbReference type="InterPro" id="IPR013766">
    <property type="entry name" value="Thioredoxin_domain"/>
</dbReference>
<dbReference type="Gene3D" id="3.40.30.10">
    <property type="entry name" value="Glutaredoxin"/>
    <property type="match status" value="1"/>
</dbReference>
<evidence type="ECO:0000256" key="2">
    <source>
        <dbReference type="SAM" id="MobiDB-lite"/>
    </source>
</evidence>
<dbReference type="OrthoDB" id="2121326at2759"/>
<dbReference type="CDD" id="cd02947">
    <property type="entry name" value="TRX_family"/>
    <property type="match status" value="1"/>
</dbReference>
<dbReference type="OMA" id="ATEWCEL"/>
<feature type="compositionally biased region" description="Basic and acidic residues" evidence="2">
    <location>
        <begin position="144"/>
        <end position="168"/>
    </location>
</feature>
<dbReference type="InterPro" id="IPR036249">
    <property type="entry name" value="Thioredoxin-like_sf"/>
</dbReference>
<name>A0A0S4JC51_BODSA</name>
<dbReference type="EMBL" id="CYKH01001579">
    <property type="protein sequence ID" value="CUG87717.1"/>
    <property type="molecule type" value="Genomic_DNA"/>
</dbReference>
<feature type="domain" description="Thioredoxin" evidence="3">
    <location>
        <begin position="14"/>
        <end position="133"/>
    </location>
</feature>
<dbReference type="SUPFAM" id="SSF52833">
    <property type="entry name" value="Thioredoxin-like"/>
    <property type="match status" value="1"/>
</dbReference>
<evidence type="ECO:0000259" key="3">
    <source>
        <dbReference type="PROSITE" id="PS51352"/>
    </source>
</evidence>
<protein>
    <submittedName>
        <fullName evidence="4">Thioredoxin, putative</fullName>
    </submittedName>
</protein>
<dbReference type="PROSITE" id="PS00194">
    <property type="entry name" value="THIOREDOXIN_1"/>
    <property type="match status" value="1"/>
</dbReference>
<proteinExistence type="predicted"/>
<dbReference type="PROSITE" id="PS51352">
    <property type="entry name" value="THIOREDOXIN_2"/>
    <property type="match status" value="1"/>
</dbReference>
<reference evidence="5" key="1">
    <citation type="submission" date="2015-09" db="EMBL/GenBank/DDBJ databases">
        <authorList>
            <consortium name="Pathogen Informatics"/>
        </authorList>
    </citation>
    <scope>NUCLEOTIDE SEQUENCE [LARGE SCALE GENOMIC DNA]</scope>
    <source>
        <strain evidence="5">Lake Konstanz</strain>
    </source>
</reference>
<evidence type="ECO:0000256" key="1">
    <source>
        <dbReference type="ARBA" id="ARBA00023157"/>
    </source>
</evidence>
<keyword evidence="1" id="KW-1015">Disulfide bond</keyword>
<dbReference type="Proteomes" id="UP000051952">
    <property type="component" value="Unassembled WGS sequence"/>
</dbReference>
<gene>
    <name evidence="4" type="ORF">BSAL_11590</name>
</gene>
<evidence type="ECO:0000313" key="4">
    <source>
        <dbReference type="EMBL" id="CUG87717.1"/>
    </source>
</evidence>
<dbReference type="PANTHER" id="PTHR46115">
    <property type="entry name" value="THIOREDOXIN-LIKE PROTEIN 1"/>
    <property type="match status" value="1"/>
</dbReference>
<evidence type="ECO:0000313" key="5">
    <source>
        <dbReference type="Proteomes" id="UP000051952"/>
    </source>
</evidence>
<dbReference type="InterPro" id="IPR017937">
    <property type="entry name" value="Thioredoxin_CS"/>
</dbReference>
<dbReference type="VEuPathDB" id="TriTrypDB:BSAL_11590"/>
<keyword evidence="5" id="KW-1185">Reference proteome</keyword>
<dbReference type="Pfam" id="PF00085">
    <property type="entry name" value="Thioredoxin"/>
    <property type="match status" value="1"/>
</dbReference>